<reference evidence="2" key="1">
    <citation type="submission" date="2022-06" db="EMBL/GenBank/DDBJ databases">
        <title>Genomic Encyclopedia of Archaeal and Bacterial Type Strains, Phase II (KMG-II): from individual species to whole genera.</title>
        <authorList>
            <person name="Goeker M."/>
        </authorList>
    </citation>
    <scope>NUCLEOTIDE SEQUENCE</scope>
    <source>
        <strain evidence="2">DSM 43935</strain>
    </source>
</reference>
<dbReference type="RefSeq" id="WP_253773497.1">
    <property type="nucleotide sequence ID" value="NZ_JAMTCK010000008.1"/>
</dbReference>
<organism evidence="2 3">
    <name type="scientific">Goodfellowiella coeruleoviolacea</name>
    <dbReference type="NCBI Taxonomy" id="334858"/>
    <lineage>
        <taxon>Bacteria</taxon>
        <taxon>Bacillati</taxon>
        <taxon>Actinomycetota</taxon>
        <taxon>Actinomycetes</taxon>
        <taxon>Pseudonocardiales</taxon>
        <taxon>Pseudonocardiaceae</taxon>
        <taxon>Goodfellowiella</taxon>
    </lineage>
</organism>
<dbReference type="Pfam" id="PF13560">
    <property type="entry name" value="HTH_31"/>
    <property type="match status" value="1"/>
</dbReference>
<comment type="caution">
    <text evidence="2">The sequence shown here is derived from an EMBL/GenBank/DDBJ whole genome shotgun (WGS) entry which is preliminary data.</text>
</comment>
<dbReference type="CDD" id="cd00093">
    <property type="entry name" value="HTH_XRE"/>
    <property type="match status" value="1"/>
</dbReference>
<feature type="domain" description="HTH cro/C1-type" evidence="1">
    <location>
        <begin position="11"/>
        <end position="66"/>
    </location>
</feature>
<dbReference type="SUPFAM" id="SSF47413">
    <property type="entry name" value="lambda repressor-like DNA-binding domains"/>
    <property type="match status" value="1"/>
</dbReference>
<sequence>MYDDSQHIGRLREIRLWRQLSIRAVAELSGLSFGYLAKLERGEKPVTKRATLESLATTLRVSPTELTGQPYGPAGQESSETHEALMLLEESLESFELGDDPGGPIREWHEVRADVDRLADLTHVNADYAKQGLLVPKLMAELHAAYVRQHEHRRDALLWLIQCYSAACWTTKRLGGRGLPLVAARMAQECARELEAPQWLGYATWLRGDASGQFGRQRQYLRTVRTADDLRGSLNDPEVSQVYGMLHLSAALGAAAQRDRDAAIAHLDEAGAVANRQQDEVGNFARLWFGRTNVGIWRVAIAAELGDGPKVVELAKDLHPEVIPSRSRQAEFLCDYGRSLMTERDTCDQGLSAVLRAEALAPQRVRNDVFVREAVADSLRRARRDAGGRELRGLAWRMGIAPVG</sequence>
<dbReference type="PROSITE" id="PS50943">
    <property type="entry name" value="HTH_CROC1"/>
    <property type="match status" value="1"/>
</dbReference>
<name>A0AAE3GF98_9PSEU</name>
<dbReference type="InterPro" id="IPR010982">
    <property type="entry name" value="Lambda_DNA-bd_dom_sf"/>
</dbReference>
<gene>
    <name evidence="2" type="ORF">LX83_003922</name>
</gene>
<dbReference type="AlphaFoldDB" id="A0AAE3GF98"/>
<accession>A0AAE3GF98</accession>
<proteinExistence type="predicted"/>
<evidence type="ECO:0000259" key="1">
    <source>
        <dbReference type="PROSITE" id="PS50943"/>
    </source>
</evidence>
<dbReference type="EMBL" id="JAMTCK010000008">
    <property type="protein sequence ID" value="MCP2167050.1"/>
    <property type="molecule type" value="Genomic_DNA"/>
</dbReference>
<evidence type="ECO:0000313" key="3">
    <source>
        <dbReference type="Proteomes" id="UP001206128"/>
    </source>
</evidence>
<protein>
    <submittedName>
        <fullName evidence="2">Helix-turn-helix domain-containing protein</fullName>
    </submittedName>
</protein>
<dbReference type="InterPro" id="IPR001387">
    <property type="entry name" value="Cro/C1-type_HTH"/>
</dbReference>
<keyword evidence="3" id="KW-1185">Reference proteome</keyword>
<evidence type="ECO:0000313" key="2">
    <source>
        <dbReference type="EMBL" id="MCP2167050.1"/>
    </source>
</evidence>
<dbReference type="Gene3D" id="1.10.260.40">
    <property type="entry name" value="lambda repressor-like DNA-binding domains"/>
    <property type="match status" value="1"/>
</dbReference>
<dbReference type="Proteomes" id="UP001206128">
    <property type="component" value="Unassembled WGS sequence"/>
</dbReference>
<dbReference type="GO" id="GO:0003677">
    <property type="term" value="F:DNA binding"/>
    <property type="evidence" value="ECO:0007669"/>
    <property type="project" value="InterPro"/>
</dbReference>
<dbReference type="SMART" id="SM00530">
    <property type="entry name" value="HTH_XRE"/>
    <property type="match status" value="1"/>
</dbReference>